<dbReference type="GO" id="GO:0032543">
    <property type="term" value="P:mitochondrial translation"/>
    <property type="evidence" value="ECO:0007669"/>
    <property type="project" value="TreeGrafter"/>
</dbReference>
<dbReference type="Gene3D" id="2.40.30.10">
    <property type="entry name" value="Translation factors"/>
    <property type="match status" value="1"/>
</dbReference>
<dbReference type="CDD" id="cd01514">
    <property type="entry name" value="Elongation_Factor_C"/>
    <property type="match status" value="1"/>
</dbReference>
<dbReference type="FunFam" id="2.40.30.10:FF:000314">
    <property type="entry name" value="Mitochondrial elongation factor G2"/>
    <property type="match status" value="1"/>
</dbReference>
<name>A0A1I7UK56_9PELO</name>
<dbReference type="PRINTS" id="PR00315">
    <property type="entry name" value="ELONGATNFCT"/>
</dbReference>
<dbReference type="PANTHER" id="PTHR43261:SF1">
    <property type="entry name" value="RIBOSOME-RELEASING FACTOR 2, MITOCHONDRIAL"/>
    <property type="match status" value="1"/>
</dbReference>
<dbReference type="SMART" id="SM00889">
    <property type="entry name" value="EFG_IV"/>
    <property type="match status" value="1"/>
</dbReference>
<keyword evidence="3" id="KW-0342">GTP-binding</keyword>
<protein>
    <submittedName>
        <fullName evidence="6">Tr-type G domain-containing protein</fullName>
    </submittedName>
</protein>
<dbReference type="Gene3D" id="3.30.70.870">
    <property type="entry name" value="Elongation Factor G (Translational Gtpase), domain 3"/>
    <property type="match status" value="1"/>
</dbReference>
<sequence>MIRLISRRFYSSHPQSKLRNIGVIAHVDAGKTTVTERFLYLAGAIQNPGHVDKGTTVTDFLDIERERGSWKGGGASNQRSFSGITVQSAAVNLDWNGHRINLIDTPGHVDFRGLSSGAHLHHHFFKVEVERCVRVLDGIVVVIDGSAGVQPQTLTVWDQSSKFKLPAHFFINKLDKKEANFERSVDSIEQKLGVKAVKTVVPLDDGVLDVLKGRHLKMDGEWSHVATGTREYDALLEAKSDLCYSISDHSQNFMTMFLDENEGDPEKMSVEKIKEVLRELTISSKIATVSCGSAIRNLHCVQPILNSVVDFFPSPDLRNHEFQQVFHDDLSGLVFKITHDKRRGQLSYIRIYTGRLQNNSNVFNTSQMTSEGPLKVFTPYADELKSVDHVDQGNIAVVSGLENTVTGDTVMGSAASADRAFETLKSLDHSVDLLQTKTSHEGRSVVFSGIESPDAVFFCCIEPPSNRQQQQFNRALEELTQEDPSMKIRFDRDTGQTIVETQGELHLEAIKDRLKRNYKLDVFIGKLQVAYREMLTEELTHEARVEDGLSEKKRPEFVQLTLRLEPTKTHVPFKKIELDLPQTAKPTRLDWQKAINEGCSNALQNGPLASYPVHAVRVVITECIVSGGKINPALLSACAQKCVTEALAKGEMVLTEPVMSIQIDVRSDEPTQPILNELTRRRAQFEHSDAHSSTEYRRISATLPLSETENLSKTVRTLTSGFGDISVQFSGYQHVPDHEKNSILQRRMGGF</sequence>
<evidence type="ECO:0000313" key="5">
    <source>
        <dbReference type="Proteomes" id="UP000095282"/>
    </source>
</evidence>
<dbReference type="PROSITE" id="PS51722">
    <property type="entry name" value="G_TR_2"/>
    <property type="match status" value="1"/>
</dbReference>
<dbReference type="GO" id="GO:0005739">
    <property type="term" value="C:mitochondrion"/>
    <property type="evidence" value="ECO:0007669"/>
    <property type="project" value="TreeGrafter"/>
</dbReference>
<keyword evidence="5" id="KW-1185">Reference proteome</keyword>
<evidence type="ECO:0000256" key="3">
    <source>
        <dbReference type="ARBA" id="ARBA00023134"/>
    </source>
</evidence>
<dbReference type="WBParaSite" id="Csp11.Scaffold630.g16775.t1">
    <property type="protein sequence ID" value="Csp11.Scaffold630.g16775.t1"/>
    <property type="gene ID" value="Csp11.Scaffold630.g16775"/>
</dbReference>
<dbReference type="InterPro" id="IPR005225">
    <property type="entry name" value="Small_GTP-bd"/>
</dbReference>
<dbReference type="InterPro" id="IPR005517">
    <property type="entry name" value="Transl_elong_EFG/EF2_IV"/>
</dbReference>
<dbReference type="InterPro" id="IPR000795">
    <property type="entry name" value="T_Tr_GTP-bd_dom"/>
</dbReference>
<dbReference type="InterPro" id="IPR020568">
    <property type="entry name" value="Ribosomal_Su5_D2-typ_SF"/>
</dbReference>
<dbReference type="Gene3D" id="3.30.70.240">
    <property type="match status" value="1"/>
</dbReference>
<dbReference type="InterPro" id="IPR014721">
    <property type="entry name" value="Ribsml_uS5_D2-typ_fold_subgr"/>
</dbReference>
<evidence type="ECO:0000256" key="1">
    <source>
        <dbReference type="ARBA" id="ARBA00022741"/>
    </source>
</evidence>
<dbReference type="InterPro" id="IPR000640">
    <property type="entry name" value="EFG_V-like"/>
</dbReference>
<dbReference type="InterPro" id="IPR041095">
    <property type="entry name" value="EFG_II"/>
</dbReference>
<dbReference type="AlphaFoldDB" id="A0A1I7UK56"/>
<dbReference type="InterPro" id="IPR009022">
    <property type="entry name" value="EFG_III"/>
</dbReference>
<feature type="domain" description="Tr-type G" evidence="4">
    <location>
        <begin position="16"/>
        <end position="316"/>
    </location>
</feature>
<dbReference type="Pfam" id="PF00679">
    <property type="entry name" value="EFG_C"/>
    <property type="match status" value="1"/>
</dbReference>
<dbReference type="SUPFAM" id="SSF52540">
    <property type="entry name" value="P-loop containing nucleoside triphosphate hydrolases"/>
    <property type="match status" value="1"/>
</dbReference>
<dbReference type="SUPFAM" id="SSF50447">
    <property type="entry name" value="Translation proteins"/>
    <property type="match status" value="1"/>
</dbReference>
<dbReference type="STRING" id="1561998.A0A1I7UK56"/>
<dbReference type="InterPro" id="IPR027417">
    <property type="entry name" value="P-loop_NTPase"/>
</dbReference>
<dbReference type="Gene3D" id="3.40.50.300">
    <property type="entry name" value="P-loop containing nucleotide triphosphate hydrolases"/>
    <property type="match status" value="1"/>
</dbReference>
<evidence type="ECO:0000259" key="4">
    <source>
        <dbReference type="PROSITE" id="PS51722"/>
    </source>
</evidence>
<dbReference type="Pfam" id="PF14492">
    <property type="entry name" value="EFG_III"/>
    <property type="match status" value="1"/>
</dbReference>
<dbReference type="GO" id="GO:0003924">
    <property type="term" value="F:GTPase activity"/>
    <property type="evidence" value="ECO:0007669"/>
    <property type="project" value="InterPro"/>
</dbReference>
<dbReference type="SUPFAM" id="SSF54980">
    <property type="entry name" value="EF-G C-terminal domain-like"/>
    <property type="match status" value="2"/>
</dbReference>
<dbReference type="SMART" id="SM00838">
    <property type="entry name" value="EFG_C"/>
    <property type="match status" value="1"/>
</dbReference>
<dbReference type="Gene3D" id="3.30.230.10">
    <property type="match status" value="1"/>
</dbReference>
<accession>A0A1I7UK56</accession>
<dbReference type="PANTHER" id="PTHR43261">
    <property type="entry name" value="TRANSLATION ELONGATION FACTOR G-RELATED"/>
    <property type="match status" value="1"/>
</dbReference>
<dbReference type="FunFam" id="3.30.70.240:FF:000031">
    <property type="entry name" value="Mitochondrial elongation factor G2"/>
    <property type="match status" value="1"/>
</dbReference>
<dbReference type="InterPro" id="IPR009000">
    <property type="entry name" value="Transl_B-barrel_sf"/>
</dbReference>
<dbReference type="GO" id="GO:0005525">
    <property type="term" value="F:GTP binding"/>
    <property type="evidence" value="ECO:0007669"/>
    <property type="project" value="UniProtKB-KW"/>
</dbReference>
<reference evidence="6" key="1">
    <citation type="submission" date="2016-11" db="UniProtKB">
        <authorList>
            <consortium name="WormBaseParasite"/>
        </authorList>
    </citation>
    <scope>IDENTIFICATION</scope>
</reference>
<dbReference type="GO" id="GO:0032790">
    <property type="term" value="P:ribosome disassembly"/>
    <property type="evidence" value="ECO:0007669"/>
    <property type="project" value="TreeGrafter"/>
</dbReference>
<dbReference type="Pfam" id="PF00009">
    <property type="entry name" value="GTP_EFTU"/>
    <property type="match status" value="3"/>
</dbReference>
<dbReference type="Proteomes" id="UP000095282">
    <property type="component" value="Unplaced"/>
</dbReference>
<dbReference type="Pfam" id="PF22042">
    <property type="entry name" value="EF-G_D2"/>
    <property type="match status" value="1"/>
</dbReference>
<keyword evidence="1" id="KW-0547">Nucleotide-binding</keyword>
<evidence type="ECO:0000256" key="2">
    <source>
        <dbReference type="ARBA" id="ARBA00022917"/>
    </source>
</evidence>
<dbReference type="CDD" id="cd16262">
    <property type="entry name" value="EFG_III"/>
    <property type="match status" value="1"/>
</dbReference>
<dbReference type="NCBIfam" id="TIGR00231">
    <property type="entry name" value="small_GTP"/>
    <property type="match status" value="1"/>
</dbReference>
<keyword evidence="2" id="KW-0648">Protein biosynthesis</keyword>
<dbReference type="InterPro" id="IPR053905">
    <property type="entry name" value="EF-G-like_DII"/>
</dbReference>
<organism evidence="5 6">
    <name type="scientific">Caenorhabditis tropicalis</name>
    <dbReference type="NCBI Taxonomy" id="1561998"/>
    <lineage>
        <taxon>Eukaryota</taxon>
        <taxon>Metazoa</taxon>
        <taxon>Ecdysozoa</taxon>
        <taxon>Nematoda</taxon>
        <taxon>Chromadorea</taxon>
        <taxon>Rhabditida</taxon>
        <taxon>Rhabditina</taxon>
        <taxon>Rhabditomorpha</taxon>
        <taxon>Rhabditoidea</taxon>
        <taxon>Rhabditidae</taxon>
        <taxon>Peloderinae</taxon>
        <taxon>Caenorhabditis</taxon>
    </lineage>
</organism>
<dbReference type="InterPro" id="IPR035647">
    <property type="entry name" value="EFG_III/V"/>
</dbReference>
<proteinExistence type="predicted"/>
<dbReference type="SUPFAM" id="SSF54211">
    <property type="entry name" value="Ribosomal protein S5 domain 2-like"/>
    <property type="match status" value="1"/>
</dbReference>
<evidence type="ECO:0000313" key="6">
    <source>
        <dbReference type="WBParaSite" id="Csp11.Scaffold630.g16775.t1"/>
    </source>
</evidence>